<feature type="compositionally biased region" description="Acidic residues" evidence="1">
    <location>
        <begin position="222"/>
        <end position="234"/>
    </location>
</feature>
<feature type="compositionally biased region" description="Low complexity" evidence="1">
    <location>
        <begin position="200"/>
        <end position="221"/>
    </location>
</feature>
<keyword evidence="3" id="KW-1185">Reference proteome</keyword>
<dbReference type="Proteomes" id="UP001597139">
    <property type="component" value="Unassembled WGS sequence"/>
</dbReference>
<evidence type="ECO:0000313" key="3">
    <source>
        <dbReference type="Proteomes" id="UP001597139"/>
    </source>
</evidence>
<feature type="compositionally biased region" description="Polar residues" evidence="1">
    <location>
        <begin position="235"/>
        <end position="249"/>
    </location>
</feature>
<name>A0ABD6BUV6_9EURY</name>
<sequence>MPDACFEHGAVTIAGPEVPVEGSSARLFESIADDPSASLVQVQGGGTEAATGSEFAGTVSSHRFSNHPSEEVLDDVVETISPTHVVVTHQQGKSLERYKDKWDSFSWPTGSRGKEVLYRDGTYVAPPWVTEYVERRVRNRAGQFDADRIDAALLDAVDTAPAAHRRESVELGREDVDVEALREQLHIRSAPKASMESVEATDGGSTQASGAASSSDSTIETESTEGDIVSEAEEQTSTSDDSSGTPVSTNALTVTVDPAIGLLAQQRGQAAETPLAVFVREAVDAYIADILRGDEPWDDLDAEVEALSLDAGPVLSTLLSSATAEGESVEAFALEHLRGAVGVDDADGAVPIRDDGSIAALLGAVVENEDTPSESLADVVEDALRKQFQ</sequence>
<dbReference type="RefSeq" id="WP_267647977.1">
    <property type="nucleotide sequence ID" value="NZ_JANHGR010000003.1"/>
</dbReference>
<dbReference type="EMBL" id="JBHUCZ010000012">
    <property type="protein sequence ID" value="MFD1568478.1"/>
    <property type="molecule type" value="Genomic_DNA"/>
</dbReference>
<evidence type="ECO:0000256" key="1">
    <source>
        <dbReference type="SAM" id="MobiDB-lite"/>
    </source>
</evidence>
<dbReference type="AlphaFoldDB" id="A0ABD6BUV6"/>
<evidence type="ECO:0000313" key="2">
    <source>
        <dbReference type="EMBL" id="MFD1568478.1"/>
    </source>
</evidence>
<protein>
    <submittedName>
        <fullName evidence="2">Uncharacterized protein</fullName>
    </submittedName>
</protein>
<reference evidence="2 3" key="1">
    <citation type="journal article" date="2019" name="Int. J. Syst. Evol. Microbiol.">
        <title>The Global Catalogue of Microorganisms (GCM) 10K type strain sequencing project: providing services to taxonomists for standard genome sequencing and annotation.</title>
        <authorList>
            <consortium name="The Broad Institute Genomics Platform"/>
            <consortium name="The Broad Institute Genome Sequencing Center for Infectious Disease"/>
            <person name="Wu L."/>
            <person name="Ma J."/>
        </authorList>
    </citation>
    <scope>NUCLEOTIDE SEQUENCE [LARGE SCALE GENOMIC DNA]</scope>
    <source>
        <strain evidence="2 3">CGMCC 1.12859</strain>
    </source>
</reference>
<feature type="region of interest" description="Disordered" evidence="1">
    <location>
        <begin position="187"/>
        <end position="249"/>
    </location>
</feature>
<accession>A0ABD6BUV6</accession>
<organism evidence="2 3">
    <name type="scientific">Halolamina litorea</name>
    <dbReference type="NCBI Taxonomy" id="1515593"/>
    <lineage>
        <taxon>Archaea</taxon>
        <taxon>Methanobacteriati</taxon>
        <taxon>Methanobacteriota</taxon>
        <taxon>Stenosarchaea group</taxon>
        <taxon>Halobacteria</taxon>
        <taxon>Halobacteriales</taxon>
        <taxon>Haloferacaceae</taxon>
    </lineage>
</organism>
<comment type="caution">
    <text evidence="2">The sequence shown here is derived from an EMBL/GenBank/DDBJ whole genome shotgun (WGS) entry which is preliminary data.</text>
</comment>
<proteinExistence type="predicted"/>
<gene>
    <name evidence="2" type="ORF">ACFSAU_13360</name>
</gene>